<feature type="region of interest" description="Disordered" evidence="1">
    <location>
        <begin position="1"/>
        <end position="180"/>
    </location>
</feature>
<keyword evidence="2" id="KW-0472">Membrane</keyword>
<organism evidence="4">
    <name type="scientific">Acromyrmex echinatior</name>
    <name type="common">Panamanian leafcutter ant</name>
    <name type="synonym">Acromyrmex octospinosus echinatior</name>
    <dbReference type="NCBI Taxonomy" id="103372"/>
    <lineage>
        <taxon>Eukaryota</taxon>
        <taxon>Metazoa</taxon>
        <taxon>Ecdysozoa</taxon>
        <taxon>Arthropoda</taxon>
        <taxon>Hexapoda</taxon>
        <taxon>Insecta</taxon>
        <taxon>Pterygota</taxon>
        <taxon>Neoptera</taxon>
        <taxon>Endopterygota</taxon>
        <taxon>Hymenoptera</taxon>
        <taxon>Apocrita</taxon>
        <taxon>Aculeata</taxon>
        <taxon>Formicoidea</taxon>
        <taxon>Formicidae</taxon>
        <taxon>Myrmicinae</taxon>
        <taxon>Acromyrmex</taxon>
    </lineage>
</organism>
<keyword evidence="2" id="KW-0812">Transmembrane</keyword>
<sequence>MEGTRKRRRKRVGGSKEPGLALGMDETEREVAGRKRKKRKKKQKKKKKEKKKTDRRGGGRGSSWSYCLSGVVARGSADRGDIAQREGDRRGDGGCQRTRGRKGALAVEGTKHGCGSRSEVAEEEREKKKTKDKEVATRKDEGRKRPRDAKGRRSGSLAEVEAEDCRERGGGEGDEREARSWGRAALPRSCAEHFNRFHLRACERASECTRPGALPAFPTVLVFVFVFVFVFVVFVVVVVVV</sequence>
<accession>F4X634</accession>
<feature type="compositionally biased region" description="Basic residues" evidence="1">
    <location>
        <begin position="34"/>
        <end position="50"/>
    </location>
</feature>
<reference evidence="3" key="1">
    <citation type="submission" date="2011-02" db="EMBL/GenBank/DDBJ databases">
        <title>The genome of the leaf-cutting ant Acromyrmex echinatior suggests key adaptations to social evolution and fungus farming.</title>
        <authorList>
            <person name="Nygaard S."/>
            <person name="Zhang G."/>
        </authorList>
    </citation>
    <scope>NUCLEOTIDE SEQUENCE</scope>
</reference>
<dbReference type="EMBL" id="GL888763">
    <property type="protein sequence ID" value="EGI58096.1"/>
    <property type="molecule type" value="Genomic_DNA"/>
</dbReference>
<feature type="compositionally biased region" description="Basic and acidic residues" evidence="1">
    <location>
        <begin position="124"/>
        <end position="151"/>
    </location>
</feature>
<feature type="compositionally biased region" description="Basic and acidic residues" evidence="1">
    <location>
        <begin position="76"/>
        <end position="92"/>
    </location>
</feature>
<keyword evidence="2" id="KW-1133">Transmembrane helix</keyword>
<evidence type="ECO:0000256" key="2">
    <source>
        <dbReference type="SAM" id="Phobius"/>
    </source>
</evidence>
<feature type="compositionally biased region" description="Basic and acidic residues" evidence="1">
    <location>
        <begin position="163"/>
        <end position="180"/>
    </location>
</feature>
<name>F4X634_ACREC</name>
<feature type="compositionally biased region" description="Basic residues" evidence="1">
    <location>
        <begin position="1"/>
        <end position="13"/>
    </location>
</feature>
<feature type="transmembrane region" description="Helical" evidence="2">
    <location>
        <begin position="220"/>
        <end position="240"/>
    </location>
</feature>
<gene>
    <name evidence="3" type="ORF">G5I_13830</name>
</gene>
<proteinExistence type="predicted"/>
<evidence type="ECO:0000313" key="3">
    <source>
        <dbReference type="EMBL" id="EGI58096.1"/>
    </source>
</evidence>
<dbReference type="AlphaFoldDB" id="F4X634"/>
<evidence type="ECO:0000256" key="1">
    <source>
        <dbReference type="SAM" id="MobiDB-lite"/>
    </source>
</evidence>
<protein>
    <submittedName>
        <fullName evidence="3">Uncharacterized protein</fullName>
    </submittedName>
</protein>
<keyword evidence="4" id="KW-1185">Reference proteome</keyword>
<dbReference type="Proteomes" id="UP000007755">
    <property type="component" value="Unassembled WGS sequence"/>
</dbReference>
<evidence type="ECO:0000313" key="4">
    <source>
        <dbReference type="Proteomes" id="UP000007755"/>
    </source>
</evidence>
<dbReference type="InParanoid" id="F4X634"/>